<evidence type="ECO:0000256" key="4">
    <source>
        <dbReference type="ARBA" id="ARBA00022840"/>
    </source>
</evidence>
<dbReference type="GO" id="GO:0005524">
    <property type="term" value="F:ATP binding"/>
    <property type="evidence" value="ECO:0007669"/>
    <property type="project" value="UniProtKB-UniRule"/>
</dbReference>
<dbReference type="Gene3D" id="3.30.200.20">
    <property type="entry name" value="Phosphorylase Kinase, domain 1"/>
    <property type="match status" value="1"/>
</dbReference>
<dbReference type="InterPro" id="IPR008271">
    <property type="entry name" value="Ser/Thr_kinase_AS"/>
</dbReference>
<keyword evidence="2 5" id="KW-0547">Nucleotide-binding</keyword>
<keyword evidence="4 5" id="KW-0067">ATP-binding</keyword>
<keyword evidence="1" id="KW-0808">Transferase</keyword>
<protein>
    <submittedName>
        <fullName evidence="8">Serine/threonine protein kinase</fullName>
    </submittedName>
</protein>
<feature type="region of interest" description="Disordered" evidence="6">
    <location>
        <begin position="1"/>
        <end position="23"/>
    </location>
</feature>
<name>A0A5N8XWL5_9ACTN</name>
<dbReference type="Gene3D" id="1.10.510.10">
    <property type="entry name" value="Transferase(Phosphotransferase) domain 1"/>
    <property type="match status" value="1"/>
</dbReference>
<feature type="binding site" evidence="5">
    <location>
        <position position="77"/>
    </location>
    <ligand>
        <name>ATP</name>
        <dbReference type="ChEBI" id="CHEBI:30616"/>
    </ligand>
</feature>
<reference evidence="8 9" key="1">
    <citation type="submission" date="2019-07" db="EMBL/GenBank/DDBJ databases">
        <title>New species of Amycolatopsis and Streptomyces.</title>
        <authorList>
            <person name="Duangmal K."/>
            <person name="Teo W.F.A."/>
            <person name="Lipun K."/>
        </authorList>
    </citation>
    <scope>NUCLEOTIDE SEQUENCE [LARGE SCALE GENOMIC DNA]</scope>
    <source>
        <strain evidence="8 9">NBRC 106415</strain>
    </source>
</reference>
<dbReference type="Pfam" id="PF00069">
    <property type="entry name" value="Pkinase"/>
    <property type="match status" value="1"/>
</dbReference>
<accession>A0A5N8XWL5</accession>
<evidence type="ECO:0000256" key="2">
    <source>
        <dbReference type="ARBA" id="ARBA00022741"/>
    </source>
</evidence>
<feature type="domain" description="Protein kinase" evidence="7">
    <location>
        <begin position="49"/>
        <end position="308"/>
    </location>
</feature>
<evidence type="ECO:0000259" key="7">
    <source>
        <dbReference type="PROSITE" id="PS50011"/>
    </source>
</evidence>
<keyword evidence="9" id="KW-1185">Reference proteome</keyword>
<comment type="caution">
    <text evidence="8">The sequence shown here is derived from an EMBL/GenBank/DDBJ whole genome shotgun (WGS) entry which is preliminary data.</text>
</comment>
<dbReference type="PROSITE" id="PS00108">
    <property type="entry name" value="PROTEIN_KINASE_ST"/>
    <property type="match status" value="1"/>
</dbReference>
<dbReference type="SUPFAM" id="SSF56112">
    <property type="entry name" value="Protein kinase-like (PK-like)"/>
    <property type="match status" value="1"/>
</dbReference>
<dbReference type="CDD" id="cd14014">
    <property type="entry name" value="STKc_PknB_like"/>
    <property type="match status" value="1"/>
</dbReference>
<dbReference type="PANTHER" id="PTHR43289">
    <property type="entry name" value="MITOGEN-ACTIVATED PROTEIN KINASE KINASE KINASE 20-RELATED"/>
    <property type="match status" value="1"/>
</dbReference>
<evidence type="ECO:0000256" key="1">
    <source>
        <dbReference type="ARBA" id="ARBA00022679"/>
    </source>
</evidence>
<evidence type="ECO:0000256" key="5">
    <source>
        <dbReference type="PROSITE-ProRule" id="PRU10141"/>
    </source>
</evidence>
<dbReference type="SMART" id="SM00220">
    <property type="entry name" value="S_TKc"/>
    <property type="match status" value="1"/>
</dbReference>
<proteinExistence type="predicted"/>
<dbReference type="PROSITE" id="PS00107">
    <property type="entry name" value="PROTEIN_KINASE_ATP"/>
    <property type="match status" value="1"/>
</dbReference>
<dbReference type="PROSITE" id="PS50011">
    <property type="entry name" value="PROTEIN_KINASE_DOM"/>
    <property type="match status" value="1"/>
</dbReference>
<keyword evidence="8" id="KW-0723">Serine/threonine-protein kinase</keyword>
<dbReference type="Proteomes" id="UP000400924">
    <property type="component" value="Unassembled WGS sequence"/>
</dbReference>
<dbReference type="InterPro" id="IPR011009">
    <property type="entry name" value="Kinase-like_dom_sf"/>
</dbReference>
<gene>
    <name evidence="8" type="ORF">FNH08_43375</name>
</gene>
<dbReference type="EMBL" id="VJZC01000634">
    <property type="protein sequence ID" value="MPY63763.1"/>
    <property type="molecule type" value="Genomic_DNA"/>
</dbReference>
<evidence type="ECO:0000256" key="6">
    <source>
        <dbReference type="SAM" id="MobiDB-lite"/>
    </source>
</evidence>
<dbReference type="InterPro" id="IPR000719">
    <property type="entry name" value="Prot_kinase_dom"/>
</dbReference>
<organism evidence="8 9">
    <name type="scientific">Streptomyces spongiae</name>
    <dbReference type="NCBI Taxonomy" id="565072"/>
    <lineage>
        <taxon>Bacteria</taxon>
        <taxon>Bacillati</taxon>
        <taxon>Actinomycetota</taxon>
        <taxon>Actinomycetes</taxon>
        <taxon>Kitasatosporales</taxon>
        <taxon>Streptomycetaceae</taxon>
        <taxon>Streptomyces</taxon>
    </lineage>
</organism>
<evidence type="ECO:0000313" key="9">
    <source>
        <dbReference type="Proteomes" id="UP000400924"/>
    </source>
</evidence>
<sequence>MHRVQDWPACIAGGATSPQPRCTALRPEQRPERFMRRLDPTDPPAIGGYPLLARLGVGGMGQVFLSRTASGRPLALKTVRTEFGLDPGFEQRFAREIASSDQVRSPWTVSVVDYSPAGHRPQWLATEYVAAPSLADRVACDGPLPESAVRALAAELAEGLRAVHRAGLAHRDVKPSNVLLARRHPLLIDFGIARAADDTRHTGTGGVIGSPGYMAPEQVTGGISAGPGDIFSLGAVLVYAATGTGPFLHPGEDPSAAQLLYRIAHEEPVLDGVPQPLAPLLAACLEKSPQARPTADELLERLDARPGVWASAPPDPVPFGAVAVAVFGSP</sequence>
<dbReference type="AlphaFoldDB" id="A0A5N8XWL5"/>
<dbReference type="InterPro" id="IPR017441">
    <property type="entry name" value="Protein_kinase_ATP_BS"/>
</dbReference>
<dbReference type="GO" id="GO:0004674">
    <property type="term" value="F:protein serine/threonine kinase activity"/>
    <property type="evidence" value="ECO:0007669"/>
    <property type="project" value="UniProtKB-KW"/>
</dbReference>
<evidence type="ECO:0000313" key="8">
    <source>
        <dbReference type="EMBL" id="MPY63763.1"/>
    </source>
</evidence>
<evidence type="ECO:0000256" key="3">
    <source>
        <dbReference type="ARBA" id="ARBA00022777"/>
    </source>
</evidence>
<dbReference type="PANTHER" id="PTHR43289:SF34">
    <property type="entry name" value="SERINE_THREONINE-PROTEIN KINASE YBDM-RELATED"/>
    <property type="match status" value="1"/>
</dbReference>
<keyword evidence="3 8" id="KW-0418">Kinase</keyword>
<dbReference type="OrthoDB" id="4330169at2"/>